<gene>
    <name evidence="2" type="ORF">DET59_11118</name>
</gene>
<dbReference type="EMBL" id="QNRJ01000011">
    <property type="protein sequence ID" value="RBP02921.1"/>
    <property type="molecule type" value="Genomic_DNA"/>
</dbReference>
<comment type="caution">
    <text evidence="2">The sequence shown here is derived from an EMBL/GenBank/DDBJ whole genome shotgun (WGS) entry which is preliminary data.</text>
</comment>
<evidence type="ECO:0000256" key="1">
    <source>
        <dbReference type="SAM" id="Phobius"/>
    </source>
</evidence>
<feature type="transmembrane region" description="Helical" evidence="1">
    <location>
        <begin position="6"/>
        <end position="24"/>
    </location>
</feature>
<keyword evidence="1" id="KW-0472">Membrane</keyword>
<evidence type="ECO:0000313" key="2">
    <source>
        <dbReference type="EMBL" id="RBP02921.1"/>
    </source>
</evidence>
<proteinExistence type="predicted"/>
<keyword evidence="1" id="KW-0812">Transmembrane</keyword>
<name>A0A366EKJ9_9BACI</name>
<evidence type="ECO:0000313" key="3">
    <source>
        <dbReference type="Proteomes" id="UP000252118"/>
    </source>
</evidence>
<organism evidence="2 3">
    <name type="scientific">Rossellomorea aquimaris</name>
    <dbReference type="NCBI Taxonomy" id="189382"/>
    <lineage>
        <taxon>Bacteria</taxon>
        <taxon>Bacillati</taxon>
        <taxon>Bacillota</taxon>
        <taxon>Bacilli</taxon>
        <taxon>Bacillales</taxon>
        <taxon>Bacillaceae</taxon>
        <taxon>Rossellomorea</taxon>
    </lineage>
</organism>
<protein>
    <submittedName>
        <fullName evidence="2">Uncharacterized protein</fullName>
    </submittedName>
</protein>
<dbReference type="Proteomes" id="UP000252118">
    <property type="component" value="Unassembled WGS sequence"/>
</dbReference>
<keyword evidence="1" id="KW-1133">Transmembrane helix</keyword>
<sequence length="80" mass="8924">MNNMMLPAFIVLLILIIIICFYFVTKYKQQAVQVFTLESFLHPSKLGEDEGKDNSLIEKVNDFFDDGDSDGDGDGGDDGD</sequence>
<dbReference type="AlphaFoldDB" id="A0A366EKJ9"/>
<reference evidence="2 3" key="1">
    <citation type="submission" date="2018-06" db="EMBL/GenBank/DDBJ databases">
        <title>Freshwater and sediment microbial communities from various areas in North America, analyzing microbe dynamics in response to fracking.</title>
        <authorList>
            <person name="Lamendella R."/>
        </authorList>
    </citation>
    <scope>NUCLEOTIDE SEQUENCE [LARGE SCALE GENOMIC DNA]</scope>
    <source>
        <strain evidence="2 3">97B</strain>
    </source>
</reference>
<accession>A0A366EKJ9</accession>
<dbReference type="OrthoDB" id="2942299at2"/>